<comment type="caution">
    <text evidence="2">The sequence shown here is derived from an EMBL/GenBank/DDBJ whole genome shotgun (WGS) entry which is preliminary data.</text>
</comment>
<dbReference type="Gene3D" id="1.10.260.40">
    <property type="entry name" value="lambda repressor-like DNA-binding domains"/>
    <property type="match status" value="1"/>
</dbReference>
<dbReference type="AlphaFoldDB" id="A0A2M7GAH8"/>
<evidence type="ECO:0000259" key="1">
    <source>
        <dbReference type="PROSITE" id="PS50943"/>
    </source>
</evidence>
<dbReference type="Pfam" id="PF01381">
    <property type="entry name" value="HTH_3"/>
    <property type="match status" value="1"/>
</dbReference>
<dbReference type="Proteomes" id="UP000231019">
    <property type="component" value="Unassembled WGS sequence"/>
</dbReference>
<feature type="domain" description="HTH cro/C1-type" evidence="1">
    <location>
        <begin position="9"/>
        <end position="67"/>
    </location>
</feature>
<reference evidence="2 3" key="1">
    <citation type="submission" date="2017-09" db="EMBL/GenBank/DDBJ databases">
        <title>Depth-based differentiation of microbial function through sediment-hosted aquifers and enrichment of novel symbionts in the deep terrestrial subsurface.</title>
        <authorList>
            <person name="Probst A.J."/>
            <person name="Ladd B."/>
            <person name="Jarett J.K."/>
            <person name="Geller-Mcgrath D.E."/>
            <person name="Sieber C.M."/>
            <person name="Emerson J.B."/>
            <person name="Anantharaman K."/>
            <person name="Thomas B.C."/>
            <person name="Malmstrom R."/>
            <person name="Stieglmeier M."/>
            <person name="Klingl A."/>
            <person name="Woyke T."/>
            <person name="Ryan C.M."/>
            <person name="Banfield J.F."/>
        </authorList>
    </citation>
    <scope>NUCLEOTIDE SEQUENCE [LARGE SCALE GENOMIC DNA]</scope>
    <source>
        <strain evidence="2">CG17_big_fil_post_rev_8_21_14_2_50_48_46</strain>
    </source>
</reference>
<dbReference type="InterPro" id="IPR001387">
    <property type="entry name" value="Cro/C1-type_HTH"/>
</dbReference>
<sequence>MNDEILKHIIDARKRKGLSLEDLSAKAQLTLSELQDLENGHTSQLFEWPVIKVKHLAEALDLNLSNLLGETILSYDEWALIWSALIEYSANRPGLNMKMDMKELIEKVRSFIPEHQMNEADG</sequence>
<dbReference type="EMBL" id="PFFQ01000005">
    <property type="protein sequence ID" value="PIW19166.1"/>
    <property type="molecule type" value="Genomic_DNA"/>
</dbReference>
<protein>
    <recommendedName>
        <fullName evidence="1">HTH cro/C1-type domain-containing protein</fullName>
    </recommendedName>
</protein>
<gene>
    <name evidence="2" type="ORF">COW36_01780</name>
</gene>
<evidence type="ECO:0000313" key="3">
    <source>
        <dbReference type="Proteomes" id="UP000231019"/>
    </source>
</evidence>
<proteinExistence type="predicted"/>
<dbReference type="PROSITE" id="PS50943">
    <property type="entry name" value="HTH_CROC1"/>
    <property type="match status" value="1"/>
</dbReference>
<name>A0A2M7GAH8_9BACT</name>
<organism evidence="2 3">
    <name type="scientific">bacterium (Candidatus Blackallbacteria) CG17_big_fil_post_rev_8_21_14_2_50_48_46</name>
    <dbReference type="NCBI Taxonomy" id="2014261"/>
    <lineage>
        <taxon>Bacteria</taxon>
        <taxon>Candidatus Blackallbacteria</taxon>
    </lineage>
</organism>
<evidence type="ECO:0000313" key="2">
    <source>
        <dbReference type="EMBL" id="PIW19166.1"/>
    </source>
</evidence>
<dbReference type="SUPFAM" id="SSF47413">
    <property type="entry name" value="lambda repressor-like DNA-binding domains"/>
    <property type="match status" value="1"/>
</dbReference>
<dbReference type="GO" id="GO:0003677">
    <property type="term" value="F:DNA binding"/>
    <property type="evidence" value="ECO:0007669"/>
    <property type="project" value="InterPro"/>
</dbReference>
<accession>A0A2M7GAH8</accession>
<dbReference type="InterPro" id="IPR010982">
    <property type="entry name" value="Lambda_DNA-bd_dom_sf"/>
</dbReference>
<dbReference type="CDD" id="cd00093">
    <property type="entry name" value="HTH_XRE"/>
    <property type="match status" value="1"/>
</dbReference>